<dbReference type="GO" id="GO:0016491">
    <property type="term" value="F:oxidoreductase activity"/>
    <property type="evidence" value="ECO:0007669"/>
    <property type="project" value="InterPro"/>
</dbReference>
<dbReference type="GO" id="GO:0016020">
    <property type="term" value="C:membrane"/>
    <property type="evidence" value="ECO:0007669"/>
    <property type="project" value="InterPro"/>
</dbReference>
<dbReference type="EMBL" id="JAQQBR010000003">
    <property type="protein sequence ID" value="KAK0179267.1"/>
    <property type="molecule type" value="Genomic_DNA"/>
</dbReference>
<proteinExistence type="predicted"/>
<accession>A0AA39G0I6</accession>
<sequence length="119" mass="13731">IDNCSWAATHYYRLIIDLAAFTSHYSSMNERKCRKLLQIFWGVQRSAMHSPRMHLQCATSSGPEEDPRGRRHYASSSLTFSLRHVQQVLLVEELPYNLGDVEKFMIANSIVTPIHIQPE</sequence>
<dbReference type="AlphaFoldDB" id="A0AA39G0I6"/>
<dbReference type="GO" id="GO:0009055">
    <property type="term" value="F:electron transfer activity"/>
    <property type="evidence" value="ECO:0007669"/>
    <property type="project" value="InterPro"/>
</dbReference>
<keyword evidence="2" id="KW-1185">Reference proteome</keyword>
<comment type="caution">
    <text evidence="1">The sequence shown here is derived from an EMBL/GenBank/DDBJ whole genome shotgun (WGS) entry which is preliminary data.</text>
</comment>
<reference evidence="1" key="2">
    <citation type="submission" date="2023-03" db="EMBL/GenBank/DDBJ databases">
        <authorList>
            <person name="Inwood S.N."/>
            <person name="Skelly J.G."/>
            <person name="Guhlin J."/>
            <person name="Harrop T.W.R."/>
            <person name="Goldson S.G."/>
            <person name="Dearden P.K."/>
        </authorList>
    </citation>
    <scope>NUCLEOTIDE SEQUENCE</scope>
    <source>
        <strain evidence="1">Lincoln</strain>
        <tissue evidence="1">Whole body</tissue>
    </source>
</reference>
<protein>
    <submittedName>
        <fullName evidence="1">Uncharacterized protein</fullName>
    </submittedName>
</protein>
<organism evidence="1 2">
    <name type="scientific">Microctonus hyperodae</name>
    <name type="common">Parasitoid wasp</name>
    <dbReference type="NCBI Taxonomy" id="165561"/>
    <lineage>
        <taxon>Eukaryota</taxon>
        <taxon>Metazoa</taxon>
        <taxon>Ecdysozoa</taxon>
        <taxon>Arthropoda</taxon>
        <taxon>Hexapoda</taxon>
        <taxon>Insecta</taxon>
        <taxon>Pterygota</taxon>
        <taxon>Neoptera</taxon>
        <taxon>Endopterygota</taxon>
        <taxon>Hymenoptera</taxon>
        <taxon>Apocrita</taxon>
        <taxon>Ichneumonoidea</taxon>
        <taxon>Braconidae</taxon>
        <taxon>Euphorinae</taxon>
        <taxon>Microctonus</taxon>
    </lineage>
</organism>
<evidence type="ECO:0000313" key="1">
    <source>
        <dbReference type="EMBL" id="KAK0179267.1"/>
    </source>
</evidence>
<dbReference type="SUPFAM" id="SSF81648">
    <property type="entry name" value="a domain/subunit of cytochrome bc1 complex (Ubiquinol-cytochrome c reductase)"/>
    <property type="match status" value="1"/>
</dbReference>
<gene>
    <name evidence="1" type="ORF">PV327_005032</name>
</gene>
<dbReference type="InterPro" id="IPR036150">
    <property type="entry name" value="Cyt_b/b6_C_sf"/>
</dbReference>
<evidence type="ECO:0000313" key="2">
    <source>
        <dbReference type="Proteomes" id="UP001168972"/>
    </source>
</evidence>
<feature type="non-terminal residue" evidence="1">
    <location>
        <position position="1"/>
    </location>
</feature>
<reference evidence="1" key="1">
    <citation type="journal article" date="2023" name="bioRxiv">
        <title>Scaffold-level genome assemblies of two parasitoid biocontrol wasps reveal the parthenogenesis mechanism and an associated novel virus.</title>
        <authorList>
            <person name="Inwood S."/>
            <person name="Skelly J."/>
            <person name="Guhlin J."/>
            <person name="Harrop T."/>
            <person name="Goldson S."/>
            <person name="Dearden P."/>
        </authorList>
    </citation>
    <scope>NUCLEOTIDE SEQUENCE</scope>
    <source>
        <strain evidence="1">Lincoln</strain>
        <tissue evidence="1">Whole body</tissue>
    </source>
</reference>
<dbReference type="Proteomes" id="UP001168972">
    <property type="component" value="Unassembled WGS sequence"/>
</dbReference>
<name>A0AA39G0I6_MICHY</name>